<name>A0A7N0VB65_KALFE</name>
<dbReference type="Pfam" id="PF04885">
    <property type="entry name" value="Stig1"/>
    <property type="match status" value="1"/>
</dbReference>
<dbReference type="PANTHER" id="PTHR33227">
    <property type="entry name" value="STIGMA-SPECIFIC STIG1-LIKE PROTEIN 3"/>
    <property type="match status" value="1"/>
</dbReference>
<evidence type="ECO:0000313" key="4">
    <source>
        <dbReference type="Proteomes" id="UP000594263"/>
    </source>
</evidence>
<comment type="similarity">
    <text evidence="1">Belongs to the STIG1 family.</text>
</comment>
<organism evidence="3 4">
    <name type="scientific">Kalanchoe fedtschenkoi</name>
    <name type="common">Lavender scallops</name>
    <name type="synonym">South American air plant</name>
    <dbReference type="NCBI Taxonomy" id="63787"/>
    <lineage>
        <taxon>Eukaryota</taxon>
        <taxon>Viridiplantae</taxon>
        <taxon>Streptophyta</taxon>
        <taxon>Embryophyta</taxon>
        <taxon>Tracheophyta</taxon>
        <taxon>Spermatophyta</taxon>
        <taxon>Magnoliopsida</taxon>
        <taxon>eudicotyledons</taxon>
        <taxon>Gunneridae</taxon>
        <taxon>Pentapetalae</taxon>
        <taxon>Saxifragales</taxon>
        <taxon>Crassulaceae</taxon>
        <taxon>Kalanchoe</taxon>
    </lineage>
</organism>
<dbReference type="OMA" id="AESKWHY"/>
<keyword evidence="2" id="KW-0732">Signal</keyword>
<dbReference type="Proteomes" id="UP000594263">
    <property type="component" value="Unplaced"/>
</dbReference>
<evidence type="ECO:0000256" key="2">
    <source>
        <dbReference type="ARBA" id="ARBA00022729"/>
    </source>
</evidence>
<proteinExistence type="inferred from homology"/>
<dbReference type="EnsemblPlants" id="Kaladp0457s0027.1.v1.1">
    <property type="protein sequence ID" value="Kaladp0457s0027.1.v1.1.CDS.1"/>
    <property type="gene ID" value="Kaladp0457s0027.v1.1"/>
</dbReference>
<keyword evidence="4" id="KW-1185">Reference proteome</keyword>
<sequence length="83" mass="9034">KNNICNGVYANKGTSFLNCCKKHCRNIYGDRNNCGRCGHKCGFGQRCCNSKCTNIVSNNKHCGKCGRKCAKGVPCQYGVCGYA</sequence>
<dbReference type="PANTHER" id="PTHR33227:SF6">
    <property type="entry name" value="PROTEIN GRIM REAPER"/>
    <property type="match status" value="1"/>
</dbReference>
<evidence type="ECO:0000256" key="1">
    <source>
        <dbReference type="ARBA" id="ARBA00006010"/>
    </source>
</evidence>
<dbReference type="InterPro" id="IPR006969">
    <property type="entry name" value="Stig-like"/>
</dbReference>
<dbReference type="Gramene" id="Kaladp0457s0027.1.v1.1">
    <property type="protein sequence ID" value="Kaladp0457s0027.1.v1.1.CDS.1"/>
    <property type="gene ID" value="Kaladp0457s0027.v1.1"/>
</dbReference>
<reference evidence="3" key="1">
    <citation type="submission" date="2021-01" db="UniProtKB">
        <authorList>
            <consortium name="EnsemblPlants"/>
        </authorList>
    </citation>
    <scope>IDENTIFICATION</scope>
</reference>
<protein>
    <submittedName>
        <fullName evidence="3">Uncharacterized protein</fullName>
    </submittedName>
</protein>
<accession>A0A7N0VB65</accession>
<evidence type="ECO:0000313" key="3">
    <source>
        <dbReference type="EnsemblPlants" id="Kaladp0457s0027.1.v1.1.CDS.1"/>
    </source>
</evidence>
<dbReference type="AlphaFoldDB" id="A0A7N0VB65"/>